<evidence type="ECO:0000313" key="2">
    <source>
        <dbReference type="Proteomes" id="UP001431209"/>
    </source>
</evidence>
<organism evidence="1 2">
    <name type="scientific">Acrasis kona</name>
    <dbReference type="NCBI Taxonomy" id="1008807"/>
    <lineage>
        <taxon>Eukaryota</taxon>
        <taxon>Discoba</taxon>
        <taxon>Heterolobosea</taxon>
        <taxon>Tetramitia</taxon>
        <taxon>Eutetramitia</taxon>
        <taxon>Acrasidae</taxon>
        <taxon>Acrasis</taxon>
    </lineage>
</organism>
<dbReference type="EMBL" id="JAOPGA020000703">
    <property type="protein sequence ID" value="KAL0480933.1"/>
    <property type="molecule type" value="Genomic_DNA"/>
</dbReference>
<dbReference type="Proteomes" id="UP001431209">
    <property type="component" value="Unassembled WGS sequence"/>
</dbReference>
<sequence>MISIKMYETFHIDASSIVAMNKSITIQHVLDAEIEMLNTLNFKLRVVSVFDIIDLFLSHIHEGLEFHDNKLYSMCALCTDMTLFHPDLLNSNVKLLACGIIACSSALITKSPNNSKALISTLSSISGIEQKTIKESANCLVRVCSGDNNCLLSLYEFEGIVL</sequence>
<dbReference type="Gene3D" id="1.10.472.10">
    <property type="entry name" value="Cyclin-like"/>
    <property type="match status" value="1"/>
</dbReference>
<evidence type="ECO:0000313" key="1">
    <source>
        <dbReference type="EMBL" id="KAL0480933.1"/>
    </source>
</evidence>
<reference evidence="1 2" key="1">
    <citation type="submission" date="2024-03" db="EMBL/GenBank/DDBJ databases">
        <title>The Acrasis kona genome and developmental transcriptomes reveal deep origins of eukaryotic multicellular pathways.</title>
        <authorList>
            <person name="Sheikh S."/>
            <person name="Fu C.-J."/>
            <person name="Brown M.W."/>
            <person name="Baldauf S.L."/>
        </authorList>
    </citation>
    <scope>NUCLEOTIDE SEQUENCE [LARGE SCALE GENOMIC DNA]</scope>
    <source>
        <strain evidence="1 2">ATCC MYA-3509</strain>
    </source>
</reference>
<gene>
    <name evidence="1" type="ORF">AKO1_013574</name>
</gene>
<name>A0AAW2YU29_9EUKA</name>
<proteinExistence type="predicted"/>
<comment type="caution">
    <text evidence="1">The sequence shown here is derived from an EMBL/GenBank/DDBJ whole genome shotgun (WGS) entry which is preliminary data.</text>
</comment>
<protein>
    <submittedName>
        <fullName evidence="1">G2/mitotic-specific cyclin</fullName>
    </submittedName>
</protein>
<accession>A0AAW2YU29</accession>
<keyword evidence="2" id="KW-1185">Reference proteome</keyword>
<dbReference type="AlphaFoldDB" id="A0AAW2YU29"/>